<accession>A0AAN6JVU3</accession>
<dbReference type="GO" id="GO:0016491">
    <property type="term" value="F:oxidoreductase activity"/>
    <property type="evidence" value="ECO:0007669"/>
    <property type="project" value="UniProtKB-KW"/>
</dbReference>
<sequence length="335" mass="36753">MSLPQRKIGNSDAKVAAIGYGTMGLASAYGPPKSQDIVDACLHEVIKQGIQMIDTADCYSVEKLGDCETRIGKFLKTNPEAREKLFIATKFGLLLGPPYFRGDRQYVFEACQASLERLGISQIDLFYHHRPSPTDVTETAQALKELKDAGKIRFVGVSEYSLEQLIKVNEIVHIDALQLEASPFSPEVFKSGFIDFCRKNGTTLCLYSPLGKGALNTSPDWAKDLTDEDFRKYQDRFNEDNLKANRVLVDAIAKIANAKGKTPSQIAIAWLTAQGPNIITIPGSTKPERIVENTEGIKLELTPEELKELNSIIGSFKTAGDRWSGAASAYATAGI</sequence>
<gene>
    <name evidence="3" type="ORF">OC846_001559</name>
</gene>
<evidence type="ECO:0000259" key="2">
    <source>
        <dbReference type="Pfam" id="PF00248"/>
    </source>
</evidence>
<proteinExistence type="predicted"/>
<evidence type="ECO:0000313" key="4">
    <source>
        <dbReference type="Proteomes" id="UP001176517"/>
    </source>
</evidence>
<dbReference type="EMBL" id="JAPDMZ010000023">
    <property type="protein sequence ID" value="KAK0555893.1"/>
    <property type="molecule type" value="Genomic_DNA"/>
</dbReference>
<dbReference type="SUPFAM" id="SSF51430">
    <property type="entry name" value="NAD(P)-linked oxidoreductase"/>
    <property type="match status" value="1"/>
</dbReference>
<feature type="domain" description="NADP-dependent oxidoreductase" evidence="2">
    <location>
        <begin position="17"/>
        <end position="312"/>
    </location>
</feature>
<dbReference type="Proteomes" id="UP001176517">
    <property type="component" value="Unassembled WGS sequence"/>
</dbReference>
<keyword evidence="1" id="KW-0560">Oxidoreductase</keyword>
<organism evidence="3 4">
    <name type="scientific">Tilletia horrida</name>
    <dbReference type="NCBI Taxonomy" id="155126"/>
    <lineage>
        <taxon>Eukaryota</taxon>
        <taxon>Fungi</taxon>
        <taxon>Dikarya</taxon>
        <taxon>Basidiomycota</taxon>
        <taxon>Ustilaginomycotina</taxon>
        <taxon>Exobasidiomycetes</taxon>
        <taxon>Tilletiales</taxon>
        <taxon>Tilletiaceae</taxon>
        <taxon>Tilletia</taxon>
    </lineage>
</organism>
<dbReference type="PANTHER" id="PTHR43625">
    <property type="entry name" value="AFLATOXIN B1 ALDEHYDE REDUCTASE"/>
    <property type="match status" value="1"/>
</dbReference>
<dbReference type="Pfam" id="PF00248">
    <property type="entry name" value="Aldo_ket_red"/>
    <property type="match status" value="1"/>
</dbReference>
<name>A0AAN6JVU3_9BASI</name>
<evidence type="ECO:0000256" key="1">
    <source>
        <dbReference type="ARBA" id="ARBA00023002"/>
    </source>
</evidence>
<dbReference type="InterPro" id="IPR050791">
    <property type="entry name" value="Aldo-Keto_reductase"/>
</dbReference>
<protein>
    <recommendedName>
        <fullName evidence="2">NADP-dependent oxidoreductase domain-containing protein</fullName>
    </recommendedName>
</protein>
<evidence type="ECO:0000313" key="3">
    <source>
        <dbReference type="EMBL" id="KAK0555893.1"/>
    </source>
</evidence>
<dbReference type="InterPro" id="IPR023210">
    <property type="entry name" value="NADP_OxRdtase_dom"/>
</dbReference>
<dbReference type="InterPro" id="IPR036812">
    <property type="entry name" value="NAD(P)_OxRdtase_dom_sf"/>
</dbReference>
<keyword evidence="4" id="KW-1185">Reference proteome</keyword>
<reference evidence="3" key="1">
    <citation type="journal article" date="2023" name="PhytoFront">
        <title>Draft Genome Resources of Seven Strains of Tilletia horrida, Causal Agent of Kernel Smut of Rice.</title>
        <authorList>
            <person name="Khanal S."/>
            <person name="Antony Babu S."/>
            <person name="Zhou X.G."/>
        </authorList>
    </citation>
    <scope>NUCLEOTIDE SEQUENCE</scope>
    <source>
        <strain evidence="3">TX6</strain>
    </source>
</reference>
<comment type="caution">
    <text evidence="3">The sequence shown here is derived from an EMBL/GenBank/DDBJ whole genome shotgun (WGS) entry which is preliminary data.</text>
</comment>
<dbReference type="PANTHER" id="PTHR43625:SF40">
    <property type="entry name" value="ALDO-KETO REDUCTASE YAKC [NADP(+)]"/>
    <property type="match status" value="1"/>
</dbReference>
<dbReference type="Gene3D" id="3.20.20.100">
    <property type="entry name" value="NADP-dependent oxidoreductase domain"/>
    <property type="match status" value="1"/>
</dbReference>
<dbReference type="AlphaFoldDB" id="A0AAN6JVU3"/>
<dbReference type="GO" id="GO:0005737">
    <property type="term" value="C:cytoplasm"/>
    <property type="evidence" value="ECO:0007669"/>
    <property type="project" value="TreeGrafter"/>
</dbReference>